<proteinExistence type="predicted"/>
<name>Q5QC78_MONPV</name>
<dbReference type="Pfam" id="PF01344">
    <property type="entry name" value="Kelch_1"/>
    <property type="match status" value="1"/>
</dbReference>
<evidence type="ECO:0000313" key="13">
    <source>
        <dbReference type="EMBL" id="AGR36481.1"/>
    </source>
</evidence>
<evidence type="ECO:0000313" key="22">
    <source>
        <dbReference type="EMBL" id="AGR38197.1"/>
    </source>
</evidence>
<evidence type="ECO:0000313" key="16">
    <source>
        <dbReference type="EMBL" id="AGR37054.1"/>
    </source>
</evidence>
<dbReference type="Proteomes" id="UP000170119">
    <property type="component" value="Genome"/>
</dbReference>
<organismHost>
    <name type="scientific">Homo sapiens</name>
    <name type="common">Human</name>
    <dbReference type="NCBI Taxonomy" id="9606"/>
</organismHost>
<evidence type="ECO:0000313" key="24">
    <source>
        <dbReference type="EMBL" id="AGR38579.1"/>
    </source>
</evidence>
<dbReference type="SUPFAM" id="SSF117281">
    <property type="entry name" value="Kelch motif"/>
    <property type="match status" value="1"/>
</dbReference>
<dbReference type="EMBL" id="JX878413">
    <property type="protein sequence ID" value="AGR35526.1"/>
    <property type="molecule type" value="Genomic_DNA"/>
</dbReference>
<evidence type="ECO:0000313" key="9">
    <source>
        <dbReference type="EMBL" id="AGR35717.1"/>
    </source>
</evidence>
<dbReference type="Proteomes" id="UP000150530">
    <property type="component" value="Segment"/>
</dbReference>
<dbReference type="Proteomes" id="UP000158033">
    <property type="component" value="Segment"/>
</dbReference>
<organismHost>
    <name type="scientific">Mus musculus</name>
    <name type="common">Mouse</name>
    <dbReference type="NCBI Taxonomy" id="10090"/>
</organismHost>
<organismHost>
    <name type="scientific">Cynomys ludovicianus</name>
    <name type="common">Black-tailed prairie dog</name>
    <dbReference type="NCBI Taxonomy" id="45480"/>
</organismHost>
<dbReference type="EMBL" id="JX878428">
    <property type="protein sequence ID" value="AGR38388.1"/>
    <property type="molecule type" value="Genomic_DNA"/>
</dbReference>
<organismHost>
    <name type="scientific">Heliosciurus ruwenzorii</name>
    <name type="common">Ruwenzori sun squirrel</name>
    <dbReference type="NCBI Taxonomy" id="226685"/>
</organismHost>
<dbReference type="Proteomes" id="UP000130227">
    <property type="component" value="Segment"/>
</dbReference>
<dbReference type="Proteomes" id="UP000112333">
    <property type="component" value="Segment"/>
</dbReference>
<organism evidence="1">
    <name type="scientific">Monkeypox virus</name>
    <name type="common">MPXV</name>
    <dbReference type="NCBI Taxonomy" id="10244"/>
    <lineage>
        <taxon>Viruses</taxon>
        <taxon>Varidnaviria</taxon>
        <taxon>Bamfordvirae</taxon>
        <taxon>Nucleocytoviricota</taxon>
        <taxon>Pokkesviricetes</taxon>
        <taxon>Chitovirales</taxon>
        <taxon>Poxviridae</taxon>
        <taxon>Chordopoxvirinae</taxon>
        <taxon>Orthopoxvirus</taxon>
        <taxon>Orthopoxvirus monkeypox</taxon>
    </lineage>
</organism>
<dbReference type="EMBL" id="JX878429">
    <property type="protein sequence ID" value="AGR38579.1"/>
    <property type="molecule type" value="Genomic_DNA"/>
</dbReference>
<dbReference type="EMBL" id="JX878407">
    <property type="protein sequence ID" value="AGR34381.1"/>
    <property type="molecule type" value="Genomic_DNA"/>
</dbReference>
<dbReference type="EMBL" id="JX878416">
    <property type="protein sequence ID" value="AGR36099.1"/>
    <property type="molecule type" value="Genomic_DNA"/>
</dbReference>
<dbReference type="EMBL" id="JX878421">
    <property type="protein sequence ID" value="AGR37054.1"/>
    <property type="molecule type" value="Genomic_DNA"/>
</dbReference>
<dbReference type="EMBL" id="JX878409">
    <property type="protein sequence ID" value="AGR34762.1"/>
    <property type="molecule type" value="Genomic_DNA"/>
</dbReference>
<reference evidence="25 26" key="2">
    <citation type="journal article" date="2014" name="Emerg. Infect. Dis.">
        <title>Genomic variability of monkeypox virus among humans, Democratic Republic of the Congo.</title>
        <authorList>
            <person name="Kugelman J.R."/>
            <person name="Johnston S.C."/>
            <person name="Mulembakani P.M."/>
            <person name="Kisalu N."/>
            <person name="Lee M.S."/>
            <person name="Koroleva G."/>
            <person name="McCarthy S.E."/>
            <person name="Gestole M.C."/>
            <person name="Wolfe N.D."/>
            <person name="Fair J.N."/>
            <person name="Schneider B.S."/>
            <person name="Wright L.L."/>
            <person name="Huggins J."/>
            <person name="Whitehouse C.A."/>
            <person name="Wemakoy E.O."/>
            <person name="Muyembe-Tamfum J.J."/>
            <person name="Hensley L.E."/>
            <person name="Palacios G.F."/>
            <person name="Rimoin A.W."/>
        </authorList>
    </citation>
    <scope>NUCLEOTIDE SEQUENCE [LARGE SCALE GENOMIC DNA]</scope>
    <source>
        <strain evidence="2">DRC 06-0950</strain>
        <strain evidence="3">DRC 06-0970</strain>
        <strain evidence="4">DRC 06-0999</strain>
        <strain evidence="5">DRC 06-1070</strain>
        <strain evidence="6">DRC 06-1075</strain>
        <strain evidence="7">DRC 06-1076</strain>
        <strain evidence="8">DRC 07-0045</strain>
        <strain evidence="9">DRC 07-0046</strain>
        <strain evidence="10">DRC 07-0092</strain>
        <strain evidence="11">DRC 07-0093</strain>
        <strain evidence="12">DRC 07-0104</strain>
        <strain evidence="13">DRC 07-0120</strain>
        <strain evidence="14">DRC 07-0275</strain>
        <strain evidence="15">DRC 07-0283</strain>
        <strain evidence="16">DRC 07-0286</strain>
        <strain evidence="17">DRC 07-0287</strain>
        <strain evidence="18">DRC 07-0337</strain>
        <strain evidence="19">DRC 07-0338</strain>
        <strain evidence="20">DRC 07-0354</strain>
        <strain evidence="21">DRC 07-0450</strain>
        <strain evidence="22">DRC 07-0480</strain>
        <strain evidence="23">DRC 07-0514</strain>
        <strain evidence="24">DRC 07-0662</strain>
    </source>
</reference>
<dbReference type="EMBL" id="JX878422">
    <property type="protein sequence ID" value="AGR37245.1"/>
    <property type="molecule type" value="Genomic_DNA"/>
</dbReference>
<dbReference type="Proteomes" id="UP000166832">
    <property type="component" value="Segment"/>
</dbReference>
<dbReference type="SMR" id="Q5QC78"/>
<dbReference type="EMBL" id="AY743598">
    <property type="protein sequence ID" value="AAV84868.1"/>
    <property type="molecule type" value="Genomic_DNA"/>
</dbReference>
<dbReference type="Proteomes" id="UP000153809">
    <property type="component" value="Segment"/>
</dbReference>
<protein>
    <submittedName>
        <fullName evidence="1">D17L</fullName>
    </submittedName>
</protein>
<dbReference type="EMBL" id="JX878415">
    <property type="protein sequence ID" value="AGR35908.1"/>
    <property type="molecule type" value="Genomic_DNA"/>
</dbReference>
<evidence type="ECO:0000313" key="19">
    <source>
        <dbReference type="EMBL" id="AGR37626.1"/>
    </source>
</evidence>
<organismHost>
    <name type="scientific">Cynomys parvidens</name>
    <name type="common">Utah prairie dog</name>
    <dbReference type="NCBI Taxonomy" id="99827"/>
</organismHost>
<evidence type="ECO:0000313" key="11">
    <source>
        <dbReference type="EMBL" id="AGR36099.1"/>
    </source>
</evidence>
<dbReference type="Proteomes" id="UP000151120">
    <property type="component" value="Segment"/>
</dbReference>
<organismHost>
    <name type="scientific">Cynomys leucurus</name>
    <name type="common">White-tailed prairie dog</name>
    <dbReference type="NCBI Taxonomy" id="99825"/>
</organismHost>
<evidence type="ECO:0000313" key="7">
    <source>
        <dbReference type="EMBL" id="AGR35335.1"/>
    </source>
</evidence>
<evidence type="ECO:0000313" key="1">
    <source>
        <dbReference type="EMBL" id="AAV84868.1"/>
    </source>
</evidence>
<dbReference type="Proteomes" id="UP000124163">
    <property type="component" value="Segment"/>
</dbReference>
<dbReference type="Proteomes" id="UP000169092">
    <property type="component" value="Segment"/>
</dbReference>
<evidence type="ECO:0000313" key="3">
    <source>
        <dbReference type="EMBL" id="AGR34571.1"/>
    </source>
</evidence>
<organismHost>
    <name type="scientific">Gliridae</name>
    <name type="common">dormice</name>
    <dbReference type="NCBI Taxonomy" id="30650"/>
</organismHost>
<evidence type="ECO:0000313" key="23">
    <source>
        <dbReference type="EMBL" id="AGR38388.1"/>
    </source>
</evidence>
<reference evidence="1" key="1">
    <citation type="submission" date="2004-09" db="EMBL/GenBank/DDBJ databases">
        <title>Monkeypox virus Congo-8 left variable region.</title>
        <authorList>
            <person name="Petrov N.A."/>
            <person name="Uvarova E.A."/>
            <person name="Totmenin A.V."/>
            <person name="Shchelkunov S.N."/>
        </authorList>
    </citation>
    <scope>NUCLEOTIDE SEQUENCE</scope>
    <source>
        <strain evidence="1">Congo-8</strain>
    </source>
</reference>
<dbReference type="EMBL" id="JX878425">
    <property type="protein sequence ID" value="AGR37816.1"/>
    <property type="molecule type" value="Genomic_DNA"/>
</dbReference>
<evidence type="ECO:0000313" key="6">
    <source>
        <dbReference type="EMBL" id="AGR35144.1"/>
    </source>
</evidence>
<dbReference type="Proteomes" id="UP000114038">
    <property type="component" value="Segment"/>
</dbReference>
<dbReference type="EMBL" id="JX878411">
    <property type="protein sequence ID" value="AGR35144.1"/>
    <property type="molecule type" value="Genomic_DNA"/>
</dbReference>
<dbReference type="EMBL" id="JX878414">
    <property type="protein sequence ID" value="AGR35717.1"/>
    <property type="molecule type" value="Genomic_DNA"/>
</dbReference>
<organismHost>
    <name type="scientific">Cynomys mexicanus</name>
    <name type="common">Mexican prairie dog</name>
    <dbReference type="NCBI Taxonomy" id="99826"/>
</organismHost>
<dbReference type="Proteomes" id="UP000153264">
    <property type="component" value="Segment"/>
</dbReference>
<evidence type="ECO:0000313" key="5">
    <source>
        <dbReference type="EMBL" id="AGR34953.1"/>
    </source>
</evidence>
<dbReference type="Proteomes" id="UP000140016">
    <property type="component" value="Segment"/>
</dbReference>
<dbReference type="Proteomes" id="UP000170318">
    <property type="component" value="Segment"/>
</dbReference>
<evidence type="ECO:0000313" key="17">
    <source>
        <dbReference type="EMBL" id="AGR37245.1"/>
    </source>
</evidence>
<evidence type="ECO:0000313" key="26">
    <source>
        <dbReference type="Proteomes" id="UP000113810"/>
    </source>
</evidence>
<dbReference type="Proteomes" id="UP000116946">
    <property type="component" value="Segment"/>
</dbReference>
<evidence type="ECO:0000313" key="14">
    <source>
        <dbReference type="EMBL" id="AGR36672.1"/>
    </source>
</evidence>
<dbReference type="EMBL" id="JX878417">
    <property type="protein sequence ID" value="AGR36290.1"/>
    <property type="molecule type" value="Genomic_DNA"/>
</dbReference>
<dbReference type="EMBL" id="JX878418">
    <property type="protein sequence ID" value="AGR36481.1"/>
    <property type="molecule type" value="Genomic_DNA"/>
</dbReference>
<dbReference type="EMBL" id="JX878426">
    <property type="protein sequence ID" value="AGR38006.1"/>
    <property type="molecule type" value="Genomic_DNA"/>
</dbReference>
<dbReference type="Proteomes" id="UP000117231">
    <property type="component" value="Segment"/>
</dbReference>
<accession>Q5QC78</accession>
<evidence type="ECO:0000313" key="21">
    <source>
        <dbReference type="EMBL" id="AGR38006.1"/>
    </source>
</evidence>
<dbReference type="EMBL" id="JX878420">
    <property type="protein sequence ID" value="AGR36863.1"/>
    <property type="molecule type" value="Genomic_DNA"/>
</dbReference>
<evidence type="ECO:0000313" key="18">
    <source>
        <dbReference type="EMBL" id="AGR37436.1"/>
    </source>
</evidence>
<dbReference type="EMBL" id="JX878424">
    <property type="protein sequence ID" value="AGR37626.1"/>
    <property type="molecule type" value="Genomic_DNA"/>
</dbReference>
<dbReference type="Proteomes" id="UP000126777">
    <property type="component" value="Segment"/>
</dbReference>
<dbReference type="EMBL" id="JX878427">
    <property type="protein sequence ID" value="AGR38197.1"/>
    <property type="molecule type" value="Genomic_DNA"/>
</dbReference>
<dbReference type="EMBL" id="JX878408">
    <property type="protein sequence ID" value="AGR34571.1"/>
    <property type="molecule type" value="Genomic_DNA"/>
</dbReference>
<dbReference type="Gene3D" id="2.120.10.80">
    <property type="entry name" value="Kelch-type beta propeller"/>
    <property type="match status" value="1"/>
</dbReference>
<dbReference type="Proteomes" id="UP000148165">
    <property type="component" value="Segment"/>
</dbReference>
<dbReference type="EMBL" id="JX878412">
    <property type="protein sequence ID" value="AGR35335.1"/>
    <property type="molecule type" value="Genomic_DNA"/>
</dbReference>
<evidence type="ECO:0000313" key="20">
    <source>
        <dbReference type="EMBL" id="AGR37816.1"/>
    </source>
</evidence>
<evidence type="ECO:0000313" key="25">
    <source>
        <dbReference type="Proteomes" id="UP000112333"/>
    </source>
</evidence>
<evidence type="ECO:0000313" key="4">
    <source>
        <dbReference type="EMBL" id="AGR34762.1"/>
    </source>
</evidence>
<sequence length="98" mass="11440">MQCYSIVGINYIQIYKAVTRNGIKHNIVVIKNSDYISTITHYSPRTEYWTIVGNTDRQFYDANVLHNCLYIIGGMINNRHVYSVSRVDLKTKKMENGY</sequence>
<evidence type="ECO:0000313" key="8">
    <source>
        <dbReference type="EMBL" id="AGR35526.1"/>
    </source>
</evidence>
<evidence type="ECO:0000313" key="10">
    <source>
        <dbReference type="EMBL" id="AGR35908.1"/>
    </source>
</evidence>
<dbReference type="Proteomes" id="UP000113810">
    <property type="component" value="Segment"/>
</dbReference>
<organismHost>
    <name type="scientific">Cynomys gunnisoni</name>
    <name type="common">Gunnison's prairie dog</name>
    <name type="synonym">Spermophilus gunnisoni</name>
    <dbReference type="NCBI Taxonomy" id="45479"/>
</organismHost>
<evidence type="ECO:0000313" key="2">
    <source>
        <dbReference type="EMBL" id="AGR34381.1"/>
    </source>
</evidence>
<dbReference type="EMBL" id="JX878419">
    <property type="protein sequence ID" value="AGR36672.1"/>
    <property type="molecule type" value="Genomic_DNA"/>
</dbReference>
<evidence type="ECO:0000313" key="15">
    <source>
        <dbReference type="EMBL" id="AGR36863.1"/>
    </source>
</evidence>
<dbReference type="InterPro" id="IPR015915">
    <property type="entry name" value="Kelch-typ_b-propeller"/>
</dbReference>
<dbReference type="Proteomes" id="UP000155574">
    <property type="component" value="Segment"/>
</dbReference>
<dbReference type="Proteomes" id="UP000118284">
    <property type="component" value="Segment"/>
</dbReference>
<gene>
    <name evidence="1" type="primary">D17L</name>
    <name evidence="2" type="ORF">MPXVgp020</name>
</gene>
<dbReference type="InterPro" id="IPR006652">
    <property type="entry name" value="Kelch_1"/>
</dbReference>
<evidence type="ECO:0000313" key="12">
    <source>
        <dbReference type="EMBL" id="AGR36290.1"/>
    </source>
</evidence>
<dbReference type="EMBL" id="JX878423">
    <property type="protein sequence ID" value="AGR37436.1"/>
    <property type="molecule type" value="Genomic_DNA"/>
</dbReference>
<dbReference type="EMBL" id="JX878410">
    <property type="protein sequence ID" value="AGR34953.1"/>
    <property type="molecule type" value="Genomic_DNA"/>
</dbReference>
<dbReference type="Proteomes" id="UP000150603">
    <property type="component" value="Genome"/>
</dbReference>
<dbReference type="Proteomes" id="UP000172279">
    <property type="component" value="Segment"/>
</dbReference>